<accession>A0AAW0BM69</accession>
<name>A0AAW0BM69_9AGAR</name>
<organism evidence="3 4">
    <name type="scientific">Favolaschia claudopus</name>
    <dbReference type="NCBI Taxonomy" id="2862362"/>
    <lineage>
        <taxon>Eukaryota</taxon>
        <taxon>Fungi</taxon>
        <taxon>Dikarya</taxon>
        <taxon>Basidiomycota</taxon>
        <taxon>Agaricomycotina</taxon>
        <taxon>Agaricomycetes</taxon>
        <taxon>Agaricomycetidae</taxon>
        <taxon>Agaricales</taxon>
        <taxon>Marasmiineae</taxon>
        <taxon>Mycenaceae</taxon>
        <taxon>Favolaschia</taxon>
    </lineage>
</organism>
<dbReference type="EMBL" id="JAWWNJ010000030">
    <property type="protein sequence ID" value="KAK7027032.1"/>
    <property type="molecule type" value="Genomic_DNA"/>
</dbReference>
<evidence type="ECO:0000256" key="1">
    <source>
        <dbReference type="SAM" id="MobiDB-lite"/>
    </source>
</evidence>
<reference evidence="3 4" key="1">
    <citation type="journal article" date="2024" name="J Genomics">
        <title>Draft genome sequencing and assembly of Favolaschia claudopus CIRM-BRFM 2984 isolated from oak limbs.</title>
        <authorList>
            <person name="Navarro D."/>
            <person name="Drula E."/>
            <person name="Chaduli D."/>
            <person name="Cazenave R."/>
            <person name="Ahrendt S."/>
            <person name="Wang J."/>
            <person name="Lipzen A."/>
            <person name="Daum C."/>
            <person name="Barry K."/>
            <person name="Grigoriev I.V."/>
            <person name="Favel A."/>
            <person name="Rosso M.N."/>
            <person name="Martin F."/>
        </authorList>
    </citation>
    <scope>NUCLEOTIDE SEQUENCE [LARGE SCALE GENOMIC DNA]</scope>
    <source>
        <strain evidence="3 4">CIRM-BRFM 2984</strain>
    </source>
</reference>
<proteinExistence type="predicted"/>
<keyword evidence="2" id="KW-0812">Transmembrane</keyword>
<evidence type="ECO:0000313" key="4">
    <source>
        <dbReference type="Proteomes" id="UP001362999"/>
    </source>
</evidence>
<keyword evidence="2" id="KW-1133">Transmembrane helix</keyword>
<evidence type="ECO:0000256" key="2">
    <source>
        <dbReference type="SAM" id="Phobius"/>
    </source>
</evidence>
<evidence type="ECO:0000313" key="3">
    <source>
        <dbReference type="EMBL" id="KAK7027032.1"/>
    </source>
</evidence>
<keyword evidence="4" id="KW-1185">Reference proteome</keyword>
<dbReference type="AlphaFoldDB" id="A0AAW0BM69"/>
<gene>
    <name evidence="3" type="ORF">R3P38DRAFT_3524642</name>
</gene>
<sequence length="599" mass="67515">MPEAREAKCSFIICDEYFGPILVKDGGLPLERIDIDATEKEQKRFPKSHPAHQGLPYAIDSSCTAKRGTNKSQGSVYPPMWRTTGKKKATNRLGELALVGMEYTYRGIILNLGGLFLMIQFLTHTSAHPMSRAAYESSIKVVNKELRKFRVGMALVFKDHVLAFHSHDLVFQPTWACSRDELPAAASDFRSPSWDFPSALATWMLGRRDQDRNGLACEAIRAANDVFFGIGVYTVIEIFFLAGLSPFLTEAELFDCPSRTARFGGGYVTFLDKSEKDLHKLIQPAMLDGYLAPTEQQRLGYINWLHVYAKDRCKIPVRMAELVDEYTNVVAERSELPDQWVRYDTEALYDVFEPTYIRPALLLERNLGHLIFGSEVWQQLGGEDPKEPDALTTYFKAQGLLKQPTFLCPGHYTSLFLSDSDFSSHSLPHRKVHTYRNDKQLWSITQFPANSRGTDALEDSAEPTPIEGEDRKRMLFSHIVKNTKKVAIGPLEYCGNAHRVTIGKKTIAVPCFGDPSLTDHYAERDLKSRLMPAPIKGQRRPELTDAASAKLQTQLAQVAASRKRVREEDKENASIPGPVKVKKRRLNADQRLALSLQNS</sequence>
<dbReference type="Proteomes" id="UP001362999">
    <property type="component" value="Unassembled WGS sequence"/>
</dbReference>
<protein>
    <submittedName>
        <fullName evidence="3">Uncharacterized protein</fullName>
    </submittedName>
</protein>
<feature type="transmembrane region" description="Helical" evidence="2">
    <location>
        <begin position="226"/>
        <end position="248"/>
    </location>
</feature>
<feature type="region of interest" description="Disordered" evidence="1">
    <location>
        <begin position="559"/>
        <end position="586"/>
    </location>
</feature>
<comment type="caution">
    <text evidence="3">The sequence shown here is derived from an EMBL/GenBank/DDBJ whole genome shotgun (WGS) entry which is preliminary data.</text>
</comment>
<keyword evidence="2" id="KW-0472">Membrane</keyword>